<dbReference type="OrthoDB" id="366389at2759"/>
<dbReference type="Proteomes" id="UP001057455">
    <property type="component" value="Unassembled WGS sequence"/>
</dbReference>
<accession>A0A9W5TB21</accession>
<name>A0A9W5TB21_BABOV</name>
<evidence type="ECO:0000256" key="1">
    <source>
        <dbReference type="SAM" id="Phobius"/>
    </source>
</evidence>
<keyword evidence="1" id="KW-0472">Membrane</keyword>
<comment type="caution">
    <text evidence="2">The sequence shown here is derived from an EMBL/GenBank/DDBJ whole genome shotgun (WGS) entry which is preliminary data.</text>
</comment>
<evidence type="ECO:0000313" key="3">
    <source>
        <dbReference type="Proteomes" id="UP001057455"/>
    </source>
</evidence>
<dbReference type="EMBL" id="BLIY01000017">
    <property type="protein sequence ID" value="GFE54904.1"/>
    <property type="molecule type" value="Genomic_DNA"/>
</dbReference>
<organism evidence="2 3">
    <name type="scientific">Babesia ovis</name>
    <dbReference type="NCBI Taxonomy" id="5869"/>
    <lineage>
        <taxon>Eukaryota</taxon>
        <taxon>Sar</taxon>
        <taxon>Alveolata</taxon>
        <taxon>Apicomplexa</taxon>
        <taxon>Aconoidasida</taxon>
        <taxon>Piroplasmida</taxon>
        <taxon>Babesiidae</taxon>
        <taxon>Babesia</taxon>
    </lineage>
</organism>
<sequence length="154" mass="16948">MSMLEVIPNRISSPLAWNGHLEGRTSPPLLFRKVTKCSLPLRSVGSDVADNKEPFAGCSELLHNSSIWSDNALDLSFEDMAAREVDIHNYESRSLGQVRRLGAVVASALIVGAIYGTLTIIRSFLNQQQAKLRADRYGSSGVYSETSTDTETFR</sequence>
<feature type="transmembrane region" description="Helical" evidence="1">
    <location>
        <begin position="101"/>
        <end position="125"/>
    </location>
</feature>
<reference evidence="2" key="1">
    <citation type="submission" date="2019-12" db="EMBL/GenBank/DDBJ databases">
        <title>Genome sequence of Babesia ovis.</title>
        <authorList>
            <person name="Yamagishi J."/>
            <person name="Sevinc F."/>
            <person name="Xuan X."/>
        </authorList>
    </citation>
    <scope>NUCLEOTIDE SEQUENCE</scope>
    <source>
        <strain evidence="2">Selcuk</strain>
    </source>
</reference>
<keyword evidence="1" id="KW-0812">Transmembrane</keyword>
<proteinExistence type="predicted"/>
<protein>
    <submittedName>
        <fullName evidence="2">Uncharacterized protein</fullName>
    </submittedName>
</protein>
<dbReference type="AlphaFoldDB" id="A0A9W5TB21"/>
<keyword evidence="1" id="KW-1133">Transmembrane helix</keyword>
<gene>
    <name evidence="2" type="ORF">BaOVIS_023080</name>
</gene>
<evidence type="ECO:0000313" key="2">
    <source>
        <dbReference type="EMBL" id="GFE54904.1"/>
    </source>
</evidence>
<keyword evidence="3" id="KW-1185">Reference proteome</keyword>